<comment type="caution">
    <text evidence="1">The sequence shown here is derived from an EMBL/GenBank/DDBJ whole genome shotgun (WGS) entry which is preliminary data.</text>
</comment>
<gene>
    <name evidence="1" type="ORF">A3C93_02645</name>
</gene>
<organism evidence="1 2">
    <name type="scientific">Candidatus Lloydbacteria bacterium RIFCSPHIGHO2_02_FULL_54_17</name>
    <dbReference type="NCBI Taxonomy" id="1798664"/>
    <lineage>
        <taxon>Bacteria</taxon>
        <taxon>Candidatus Lloydiibacteriota</taxon>
    </lineage>
</organism>
<dbReference type="AlphaFoldDB" id="A0A1G2DBK4"/>
<evidence type="ECO:0000313" key="1">
    <source>
        <dbReference type="EMBL" id="OGZ10923.1"/>
    </source>
</evidence>
<dbReference type="Proteomes" id="UP000178636">
    <property type="component" value="Unassembled WGS sequence"/>
</dbReference>
<name>A0A1G2DBK4_9BACT</name>
<proteinExistence type="predicted"/>
<dbReference type="Gene3D" id="3.40.390.70">
    <property type="match status" value="1"/>
</dbReference>
<evidence type="ECO:0000313" key="2">
    <source>
        <dbReference type="Proteomes" id="UP000178636"/>
    </source>
</evidence>
<reference evidence="1 2" key="1">
    <citation type="journal article" date="2016" name="Nat. Commun.">
        <title>Thousands of microbial genomes shed light on interconnected biogeochemical processes in an aquifer system.</title>
        <authorList>
            <person name="Anantharaman K."/>
            <person name="Brown C.T."/>
            <person name="Hug L.A."/>
            <person name="Sharon I."/>
            <person name="Castelle C.J."/>
            <person name="Probst A.J."/>
            <person name="Thomas B.C."/>
            <person name="Singh A."/>
            <person name="Wilkins M.J."/>
            <person name="Karaoz U."/>
            <person name="Brodie E.L."/>
            <person name="Williams K.H."/>
            <person name="Hubbard S.S."/>
            <person name="Banfield J.F."/>
        </authorList>
    </citation>
    <scope>NUCLEOTIDE SEQUENCE [LARGE SCALE GENOMIC DNA]</scope>
</reference>
<dbReference type="STRING" id="1798664.A3C93_02645"/>
<dbReference type="EMBL" id="MHLO01000043">
    <property type="protein sequence ID" value="OGZ10923.1"/>
    <property type="molecule type" value="Genomic_DNA"/>
</dbReference>
<accession>A0A1G2DBK4</accession>
<protein>
    <submittedName>
        <fullName evidence="1">Uncharacterized protein</fullName>
    </submittedName>
</protein>
<sequence length="319" mass="36284">MEKLSLEQLEGERPVKKEKGVDLGRRGVLEKLFGLGVAALTLGHPAKELVEETIMKEGTEQELFAYLERLKNDFGVEVDFSETSGNSKEASARELSLAEKKDLAENVYQALSLYPKEYIEQIGLRKIRGVKWMDVPRLDWYKKYLSNLKGYVDREHKDTLHLNKESVNSALGETFGWANNERMRYATHHELYHVADEHIGDEAFDAQWVADGKERGATPPDLGKYFGMRGEGYATKYGSTSPHEDRAEIAAMLLTRHGRMMRLAGKEAAIEDKITKIKEEFKTRSSGLIDGFYWELLQRGDAGAIQEYFATRRALRSAK</sequence>